<dbReference type="HOGENOM" id="CLU_1967983_0_0_5"/>
<dbReference type="RefSeq" id="WP_043758931.1">
    <property type="nucleotide sequence ID" value="NZ_CP003811.1"/>
</dbReference>
<reference evidence="3 4" key="1">
    <citation type="journal article" date="2014" name="PLoS ONE">
        <title>Genome Information of Methylobacterium oryzae, a Plant-Probiotic Methylotroph in the Phyllosphere.</title>
        <authorList>
            <person name="Kwak M.J."/>
            <person name="Jeong H."/>
            <person name="Madhaiyan M."/>
            <person name="Lee Y."/>
            <person name="Sa T.M."/>
            <person name="Oh T.K."/>
            <person name="Kim J.F."/>
        </authorList>
    </citation>
    <scope>NUCLEOTIDE SEQUENCE [LARGE SCALE GENOMIC DNA]</scope>
    <source>
        <strain evidence="3 4">CBMB20</strain>
    </source>
</reference>
<evidence type="ECO:0000256" key="1">
    <source>
        <dbReference type="SAM" id="Phobius"/>
    </source>
</evidence>
<dbReference type="EMBL" id="CP003811">
    <property type="protein sequence ID" value="AIQ91884.1"/>
    <property type="molecule type" value="Genomic_DNA"/>
</dbReference>
<protein>
    <submittedName>
        <fullName evidence="3">Protein of unassigned function</fullName>
    </submittedName>
</protein>
<feature type="transmembrane region" description="Helical" evidence="1">
    <location>
        <begin position="92"/>
        <end position="109"/>
    </location>
</feature>
<evidence type="ECO:0000313" key="3">
    <source>
        <dbReference type="EMBL" id="AIQ91884.1"/>
    </source>
</evidence>
<feature type="chain" id="PRO_5001849164" evidence="2">
    <location>
        <begin position="19"/>
        <end position="127"/>
    </location>
</feature>
<evidence type="ECO:0000256" key="2">
    <source>
        <dbReference type="SAM" id="SignalP"/>
    </source>
</evidence>
<accession>A0A089QBH5</accession>
<keyword evidence="2" id="KW-0732">Signal</keyword>
<name>A0A089QBH5_9HYPH</name>
<proteinExistence type="predicted"/>
<keyword evidence="1" id="KW-0812">Transmembrane</keyword>
<feature type="signal peptide" evidence="2">
    <location>
        <begin position="1"/>
        <end position="18"/>
    </location>
</feature>
<organism evidence="3 4">
    <name type="scientific">Methylobacterium oryzae CBMB20</name>
    <dbReference type="NCBI Taxonomy" id="693986"/>
    <lineage>
        <taxon>Bacteria</taxon>
        <taxon>Pseudomonadati</taxon>
        <taxon>Pseudomonadota</taxon>
        <taxon>Alphaproteobacteria</taxon>
        <taxon>Hyphomicrobiales</taxon>
        <taxon>Methylobacteriaceae</taxon>
        <taxon>Methylobacterium</taxon>
    </lineage>
</organism>
<dbReference type="Proteomes" id="UP000029492">
    <property type="component" value="Chromosome"/>
</dbReference>
<keyword evidence="1" id="KW-0472">Membrane</keyword>
<keyword evidence="1" id="KW-1133">Transmembrane helix</keyword>
<sequence length="127" mass="13767">MLGTLVAFMVANPAMSHALTATLETAGLAAALILLRSPRPEGIAALVVSTYYYGREAGQREHDIKHAGWDAVQAHLGAEFLYGWSLPNLQQWVAPTCAAWVVAGAIYLIRSRMARAAPFQPPRRGRP</sequence>
<gene>
    <name evidence="3" type="ORF">MOC_4129</name>
</gene>
<evidence type="ECO:0000313" key="4">
    <source>
        <dbReference type="Proteomes" id="UP000029492"/>
    </source>
</evidence>
<dbReference type="eggNOG" id="ENOG5030ZMI">
    <property type="taxonomic scope" value="Bacteria"/>
</dbReference>
<dbReference type="AlphaFoldDB" id="A0A089QBH5"/>
<keyword evidence="4" id="KW-1185">Reference proteome</keyword>
<dbReference type="KEGG" id="mor:MOC_4129"/>